<evidence type="ECO:0000313" key="3">
    <source>
        <dbReference type="Proteomes" id="UP001302321"/>
    </source>
</evidence>
<sequence length="288" mass="31827">MPDPITVAVGAAIGVTVRSIRHIADVVQTPEEVESATADIYACQRKLGELIELRKKHDALLSRRPAELAAIEITISTTWHDLQKAKPILERNMIEQQRVGRASISRITRRIRWKVSDRNIYQFHEKTILRNQIEVRDQISKLDQMVRLEPLEKLVERSREEEKRLMEEREARQASRDVKGLAFLDPVIHEVDEPVPSPAVTSRSDTGSGAPSPLSAASKLAVAPVSVVSVPVPSAAAGLRALSLLDDDEGCCSMPLAVHVANASTAPAVSTQRVIRTQKSFVRRASFS</sequence>
<reference evidence="2" key="1">
    <citation type="journal article" date="2023" name="Mol. Phylogenet. Evol.">
        <title>Genome-scale phylogeny and comparative genomics of the fungal order Sordariales.</title>
        <authorList>
            <person name="Hensen N."/>
            <person name="Bonometti L."/>
            <person name="Westerberg I."/>
            <person name="Brannstrom I.O."/>
            <person name="Guillou S."/>
            <person name="Cros-Aarteil S."/>
            <person name="Calhoun S."/>
            <person name="Haridas S."/>
            <person name="Kuo A."/>
            <person name="Mondo S."/>
            <person name="Pangilinan J."/>
            <person name="Riley R."/>
            <person name="LaButti K."/>
            <person name="Andreopoulos B."/>
            <person name="Lipzen A."/>
            <person name="Chen C."/>
            <person name="Yan M."/>
            <person name="Daum C."/>
            <person name="Ng V."/>
            <person name="Clum A."/>
            <person name="Steindorff A."/>
            <person name="Ohm R.A."/>
            <person name="Martin F."/>
            <person name="Silar P."/>
            <person name="Natvig D.O."/>
            <person name="Lalanne C."/>
            <person name="Gautier V."/>
            <person name="Ament-Velasquez S.L."/>
            <person name="Kruys A."/>
            <person name="Hutchinson M.I."/>
            <person name="Powell A.J."/>
            <person name="Barry K."/>
            <person name="Miller A.N."/>
            <person name="Grigoriev I.V."/>
            <person name="Debuchy R."/>
            <person name="Gladieux P."/>
            <person name="Hiltunen Thoren M."/>
            <person name="Johannesson H."/>
        </authorList>
    </citation>
    <scope>NUCLEOTIDE SEQUENCE</scope>
    <source>
        <strain evidence="2">CBS 892.96</strain>
    </source>
</reference>
<feature type="region of interest" description="Disordered" evidence="1">
    <location>
        <begin position="193"/>
        <end position="215"/>
    </location>
</feature>
<protein>
    <submittedName>
        <fullName evidence="2">Uncharacterized protein</fullName>
    </submittedName>
</protein>
<keyword evidence="3" id="KW-1185">Reference proteome</keyword>
<evidence type="ECO:0000313" key="2">
    <source>
        <dbReference type="EMBL" id="KAK4171654.1"/>
    </source>
</evidence>
<proteinExistence type="predicted"/>
<name>A0AAN7A3B0_9PEZI</name>
<accession>A0AAN7A3B0</accession>
<gene>
    <name evidence="2" type="ORF">QBC36DRAFT_339560</name>
</gene>
<comment type="caution">
    <text evidence="2">The sequence shown here is derived from an EMBL/GenBank/DDBJ whole genome shotgun (WGS) entry which is preliminary data.</text>
</comment>
<dbReference type="Proteomes" id="UP001302321">
    <property type="component" value="Unassembled WGS sequence"/>
</dbReference>
<evidence type="ECO:0000256" key="1">
    <source>
        <dbReference type="SAM" id="MobiDB-lite"/>
    </source>
</evidence>
<dbReference type="AlphaFoldDB" id="A0AAN7A3B0"/>
<dbReference type="EMBL" id="MU866526">
    <property type="protein sequence ID" value="KAK4171654.1"/>
    <property type="molecule type" value="Genomic_DNA"/>
</dbReference>
<organism evidence="2 3">
    <name type="scientific">Triangularia setosa</name>
    <dbReference type="NCBI Taxonomy" id="2587417"/>
    <lineage>
        <taxon>Eukaryota</taxon>
        <taxon>Fungi</taxon>
        <taxon>Dikarya</taxon>
        <taxon>Ascomycota</taxon>
        <taxon>Pezizomycotina</taxon>
        <taxon>Sordariomycetes</taxon>
        <taxon>Sordariomycetidae</taxon>
        <taxon>Sordariales</taxon>
        <taxon>Podosporaceae</taxon>
        <taxon>Triangularia</taxon>
    </lineage>
</organism>
<reference evidence="2" key="2">
    <citation type="submission" date="2023-05" db="EMBL/GenBank/DDBJ databases">
        <authorList>
            <consortium name="Lawrence Berkeley National Laboratory"/>
            <person name="Steindorff A."/>
            <person name="Hensen N."/>
            <person name="Bonometti L."/>
            <person name="Westerberg I."/>
            <person name="Brannstrom I.O."/>
            <person name="Guillou S."/>
            <person name="Cros-Aarteil S."/>
            <person name="Calhoun S."/>
            <person name="Haridas S."/>
            <person name="Kuo A."/>
            <person name="Mondo S."/>
            <person name="Pangilinan J."/>
            <person name="Riley R."/>
            <person name="Labutti K."/>
            <person name="Andreopoulos B."/>
            <person name="Lipzen A."/>
            <person name="Chen C."/>
            <person name="Yanf M."/>
            <person name="Daum C."/>
            <person name="Ng V."/>
            <person name="Clum A."/>
            <person name="Ohm R."/>
            <person name="Martin F."/>
            <person name="Silar P."/>
            <person name="Natvig D."/>
            <person name="Lalanne C."/>
            <person name="Gautier V."/>
            <person name="Ament-Velasquez S.L."/>
            <person name="Kruys A."/>
            <person name="Hutchinson M.I."/>
            <person name="Powell A.J."/>
            <person name="Barry K."/>
            <person name="Miller A.N."/>
            <person name="Grigoriev I.V."/>
            <person name="Debuchy R."/>
            <person name="Gladieux P."/>
            <person name="Thoren M.H."/>
            <person name="Johannesson H."/>
        </authorList>
    </citation>
    <scope>NUCLEOTIDE SEQUENCE</scope>
    <source>
        <strain evidence="2">CBS 892.96</strain>
    </source>
</reference>